<dbReference type="PANTHER" id="PTHR34614">
    <property type="match status" value="1"/>
</dbReference>
<gene>
    <name evidence="2" type="ORF">AKJ53_00350</name>
</gene>
<reference evidence="2 3" key="1">
    <citation type="journal article" date="2016" name="Sci. Rep.">
        <title>Metabolic traits of an uncultured archaeal lineage -MSBL1- from brine pools of the Red Sea.</title>
        <authorList>
            <person name="Mwirichia R."/>
            <person name="Alam I."/>
            <person name="Rashid M."/>
            <person name="Vinu M."/>
            <person name="Ba-Alawi W."/>
            <person name="Anthony Kamau A."/>
            <person name="Kamanda Ngugi D."/>
            <person name="Goker M."/>
            <person name="Klenk H.P."/>
            <person name="Bajic V."/>
            <person name="Stingl U."/>
        </authorList>
    </citation>
    <scope>NUCLEOTIDE SEQUENCE [LARGE SCALE GENOMIC DNA]</scope>
    <source>
        <strain evidence="2">SCGC-AAA382F02</strain>
    </source>
</reference>
<evidence type="ECO:0000259" key="1">
    <source>
        <dbReference type="Pfam" id="PF01609"/>
    </source>
</evidence>
<comment type="caution">
    <text evidence="2">The sequence shown here is derived from an EMBL/GenBank/DDBJ whole genome shotgun (WGS) entry which is preliminary data.</text>
</comment>
<dbReference type="EMBL" id="LHYG01000003">
    <property type="protein sequence ID" value="KXB06423.1"/>
    <property type="molecule type" value="Genomic_DNA"/>
</dbReference>
<feature type="domain" description="Transposase IS4-like" evidence="1">
    <location>
        <begin position="194"/>
        <end position="453"/>
    </location>
</feature>
<accession>A0A133VJ04</accession>
<dbReference type="GO" id="GO:0004803">
    <property type="term" value="F:transposase activity"/>
    <property type="evidence" value="ECO:0007669"/>
    <property type="project" value="InterPro"/>
</dbReference>
<dbReference type="NCBIfam" id="NF033559">
    <property type="entry name" value="transpos_IS1634"/>
    <property type="match status" value="1"/>
</dbReference>
<keyword evidence="3" id="KW-1185">Reference proteome</keyword>
<organism evidence="2 3">
    <name type="scientific">candidate division MSBL1 archaeon SCGC-AAA382F02</name>
    <dbReference type="NCBI Taxonomy" id="1698282"/>
    <lineage>
        <taxon>Archaea</taxon>
        <taxon>Methanobacteriati</taxon>
        <taxon>Methanobacteriota</taxon>
        <taxon>candidate division MSBL1</taxon>
    </lineage>
</organism>
<name>A0A133VJ04_9EURY</name>
<sequence>MMELSIDKRSSGTYYRIRESYREGDKVKKRTIRYLGTLENILERFSKPIPEDVELGTVSFGPAAAVRWAFEDLGLDDLFANFLNPEENHGFPAWKKIFLLVWRRFFQDMSMKAAVEMYDEQVFPFWWREDITTVQRFYQFLGENLDEEKIENLQEELTRRILDEEQIKECYLDTTNYCTYVQDDTKYLRIGKSKDKVVGRRLVGLSLALTGEGLPVLSTAYPGNRHDSKLFSELFGKVCQRIESVGSDLEEVTIVFDRGFDDGDNYDLSRLSEPHIVAGVKKNWNSVGEKIDNADLDEFQLSHETNHGKCYVKDSGSVQIGKGKWRIVLSYHDKTREKIRKKMEEARSETEDLLDHQREKIKKKGRGRPITEDGIEEKLREVLGKWYGCLDWSFDSEERELEVGGWNEEWDRYYETAGVHAVITDHEDWSPSKVVRTYFGRKGIESMFHLTKKALVVPVEPPYVKEDHLVRAHLFLIFVGLLCYQHIRKELPENLSDEKVKSAMKMLEMVIAVEDESLQFRLANVNEKTKPILSNLELKKYLPE</sequence>
<dbReference type="GO" id="GO:0006313">
    <property type="term" value="P:DNA transposition"/>
    <property type="evidence" value="ECO:0007669"/>
    <property type="project" value="InterPro"/>
</dbReference>
<protein>
    <recommendedName>
        <fullName evidence="1">Transposase IS4-like domain-containing protein</fullName>
    </recommendedName>
</protein>
<dbReference type="Pfam" id="PF01609">
    <property type="entry name" value="DDE_Tnp_1"/>
    <property type="match status" value="1"/>
</dbReference>
<evidence type="ECO:0000313" key="3">
    <source>
        <dbReference type="Proteomes" id="UP000070491"/>
    </source>
</evidence>
<dbReference type="AlphaFoldDB" id="A0A133VJ04"/>
<dbReference type="Proteomes" id="UP000070491">
    <property type="component" value="Unassembled WGS sequence"/>
</dbReference>
<dbReference type="InterPro" id="IPR002559">
    <property type="entry name" value="Transposase_11"/>
</dbReference>
<dbReference type="GO" id="GO:0003677">
    <property type="term" value="F:DNA binding"/>
    <property type="evidence" value="ECO:0007669"/>
    <property type="project" value="InterPro"/>
</dbReference>
<proteinExistence type="predicted"/>
<dbReference type="PANTHER" id="PTHR34614:SF2">
    <property type="entry name" value="TRANSPOSASE IS4-LIKE DOMAIN-CONTAINING PROTEIN"/>
    <property type="match status" value="1"/>
</dbReference>
<evidence type="ECO:0000313" key="2">
    <source>
        <dbReference type="EMBL" id="KXB06423.1"/>
    </source>
</evidence>
<dbReference type="InterPro" id="IPR047654">
    <property type="entry name" value="IS1634_transpos"/>
</dbReference>